<feature type="domain" description="CCHC-type" evidence="3">
    <location>
        <begin position="229"/>
        <end position="242"/>
    </location>
</feature>
<comment type="caution">
    <text evidence="4">The sequence shown here is derived from an EMBL/GenBank/DDBJ whole genome shotgun (WGS) entry which is preliminary data.</text>
</comment>
<dbReference type="OrthoDB" id="1929700at2759"/>
<dbReference type="EMBL" id="JAAIUW010000009">
    <property type="protein sequence ID" value="KAF7814920.1"/>
    <property type="molecule type" value="Genomic_DNA"/>
</dbReference>
<dbReference type="Pfam" id="PF14244">
    <property type="entry name" value="Retrotran_gag_3"/>
    <property type="match status" value="1"/>
</dbReference>
<dbReference type="PANTHER" id="PTHR34222">
    <property type="entry name" value="GAG_PRE-INTEGRS DOMAIN-CONTAINING PROTEIN"/>
    <property type="match status" value="1"/>
</dbReference>
<dbReference type="InterPro" id="IPR001878">
    <property type="entry name" value="Znf_CCHC"/>
</dbReference>
<organism evidence="4 5">
    <name type="scientific">Senna tora</name>
    <dbReference type="NCBI Taxonomy" id="362788"/>
    <lineage>
        <taxon>Eukaryota</taxon>
        <taxon>Viridiplantae</taxon>
        <taxon>Streptophyta</taxon>
        <taxon>Embryophyta</taxon>
        <taxon>Tracheophyta</taxon>
        <taxon>Spermatophyta</taxon>
        <taxon>Magnoliopsida</taxon>
        <taxon>eudicotyledons</taxon>
        <taxon>Gunneridae</taxon>
        <taxon>Pentapetalae</taxon>
        <taxon>rosids</taxon>
        <taxon>fabids</taxon>
        <taxon>Fabales</taxon>
        <taxon>Fabaceae</taxon>
        <taxon>Caesalpinioideae</taxon>
        <taxon>Cassia clade</taxon>
        <taxon>Senna</taxon>
    </lineage>
</organism>
<accession>A0A834T4V4</accession>
<evidence type="ECO:0000259" key="3">
    <source>
        <dbReference type="PROSITE" id="PS50158"/>
    </source>
</evidence>
<dbReference type="InterPro" id="IPR029472">
    <property type="entry name" value="Copia-like_N"/>
</dbReference>
<dbReference type="PANTHER" id="PTHR34222:SF28">
    <property type="entry name" value="CCHC-TYPE DOMAIN-CONTAINING PROTEIN"/>
    <property type="match status" value="1"/>
</dbReference>
<protein>
    <submittedName>
        <fullName evidence="4">Retrovirus-related Pol polyprotein from transposon TNT 1-94</fullName>
    </submittedName>
</protein>
<dbReference type="PROSITE" id="PS50158">
    <property type="entry name" value="ZF_CCHC"/>
    <property type="match status" value="1"/>
</dbReference>
<evidence type="ECO:0000256" key="1">
    <source>
        <dbReference type="PROSITE-ProRule" id="PRU00047"/>
    </source>
</evidence>
<keyword evidence="1" id="KW-0863">Zinc-finger</keyword>
<feature type="region of interest" description="Disordered" evidence="2">
    <location>
        <begin position="1"/>
        <end position="21"/>
    </location>
</feature>
<sequence length="249" mass="28231">MVDNKKDDDRSSSSKTSSFYTLSSNDNPGNLITQVQFKGDNYEEWAWAIRIALRAKKKIGFVDASITKPADDAQDLEDWWAQRFSMGNGPRVQQLRTDLANCKLNGEAIVTYYGKLKMLWEELSNYEQVPVCNCTGCKCDLFGKMERKAEEDKVHQFLMGLDEEGYGTLRSNILSTNPLPNLNKVYAMTVQEERVKTVMKTKEEKSNPMSFAIQAGNRNMGKDKSKTTCSNCKRDGHVAENCFQLIGYP</sequence>
<dbReference type="InterPro" id="IPR036875">
    <property type="entry name" value="Znf_CCHC_sf"/>
</dbReference>
<dbReference type="AlphaFoldDB" id="A0A834T4V4"/>
<dbReference type="SUPFAM" id="SSF57756">
    <property type="entry name" value="Retrovirus zinc finger-like domains"/>
    <property type="match status" value="1"/>
</dbReference>
<name>A0A834T4V4_9FABA</name>
<keyword evidence="1" id="KW-0479">Metal-binding</keyword>
<evidence type="ECO:0000313" key="5">
    <source>
        <dbReference type="Proteomes" id="UP000634136"/>
    </source>
</evidence>
<keyword evidence="5" id="KW-1185">Reference proteome</keyword>
<dbReference type="GO" id="GO:0003676">
    <property type="term" value="F:nucleic acid binding"/>
    <property type="evidence" value="ECO:0007669"/>
    <property type="project" value="InterPro"/>
</dbReference>
<dbReference type="Proteomes" id="UP000634136">
    <property type="component" value="Unassembled WGS sequence"/>
</dbReference>
<evidence type="ECO:0000313" key="4">
    <source>
        <dbReference type="EMBL" id="KAF7814920.1"/>
    </source>
</evidence>
<keyword evidence="1" id="KW-0862">Zinc</keyword>
<feature type="compositionally biased region" description="Basic and acidic residues" evidence="2">
    <location>
        <begin position="1"/>
        <end position="12"/>
    </location>
</feature>
<dbReference type="GO" id="GO:0008270">
    <property type="term" value="F:zinc ion binding"/>
    <property type="evidence" value="ECO:0007669"/>
    <property type="project" value="UniProtKB-KW"/>
</dbReference>
<reference evidence="4" key="1">
    <citation type="submission" date="2020-09" db="EMBL/GenBank/DDBJ databases">
        <title>Genome-Enabled Discovery of Anthraquinone Biosynthesis in Senna tora.</title>
        <authorList>
            <person name="Kang S.-H."/>
            <person name="Pandey R.P."/>
            <person name="Lee C.-M."/>
            <person name="Sim J.-S."/>
            <person name="Jeong J.-T."/>
            <person name="Choi B.-S."/>
            <person name="Jung M."/>
            <person name="Ginzburg D."/>
            <person name="Zhao K."/>
            <person name="Won S.Y."/>
            <person name="Oh T.-J."/>
            <person name="Yu Y."/>
            <person name="Kim N.-H."/>
            <person name="Lee O.R."/>
            <person name="Lee T.-H."/>
            <person name="Bashyal P."/>
            <person name="Kim T.-S."/>
            <person name="Lee W.-H."/>
            <person name="Kawkins C."/>
            <person name="Kim C.-K."/>
            <person name="Kim J.S."/>
            <person name="Ahn B.O."/>
            <person name="Rhee S.Y."/>
            <person name="Sohng J.K."/>
        </authorList>
    </citation>
    <scope>NUCLEOTIDE SEQUENCE</scope>
    <source>
        <tissue evidence="4">Leaf</tissue>
    </source>
</reference>
<gene>
    <name evidence="4" type="ORF">G2W53_028889</name>
</gene>
<proteinExistence type="predicted"/>
<evidence type="ECO:0000256" key="2">
    <source>
        <dbReference type="SAM" id="MobiDB-lite"/>
    </source>
</evidence>